<gene>
    <name evidence="1" type="ORF">C7M51_01832</name>
</gene>
<protein>
    <submittedName>
        <fullName evidence="1">Uncharacterized protein</fullName>
    </submittedName>
</protein>
<organism evidence="1 2">
    <name type="scientific">Mixta intestinalis</name>
    <dbReference type="NCBI Taxonomy" id="1615494"/>
    <lineage>
        <taxon>Bacteria</taxon>
        <taxon>Pseudomonadati</taxon>
        <taxon>Pseudomonadota</taxon>
        <taxon>Gammaproteobacteria</taxon>
        <taxon>Enterobacterales</taxon>
        <taxon>Erwiniaceae</taxon>
        <taxon>Mixta</taxon>
    </lineage>
</organism>
<reference evidence="1 2" key="1">
    <citation type="submission" date="2018-03" db="EMBL/GenBank/DDBJ databases">
        <title>Pantoea intestinalis SRCM103226 isolated form the mealworm.</title>
        <authorList>
            <person name="Jeong D.-Y."/>
            <person name="Kim J.W."/>
        </authorList>
    </citation>
    <scope>NUCLEOTIDE SEQUENCE [LARGE SCALE GENOMIC DNA]</scope>
    <source>
        <strain evidence="1 2">SRCM103226</strain>
    </source>
</reference>
<dbReference type="AlphaFoldDB" id="A0A6P1PZP8"/>
<accession>A0A6P1PZP8</accession>
<dbReference type="KEGG" id="mint:C7M51_01832"/>
<proteinExistence type="predicted"/>
<evidence type="ECO:0000313" key="2">
    <source>
        <dbReference type="Proteomes" id="UP000464053"/>
    </source>
</evidence>
<keyword evidence="2" id="KW-1185">Reference proteome</keyword>
<dbReference type="Proteomes" id="UP000464053">
    <property type="component" value="Chromosome"/>
</dbReference>
<dbReference type="EMBL" id="CP028271">
    <property type="protein sequence ID" value="QHM71542.1"/>
    <property type="molecule type" value="Genomic_DNA"/>
</dbReference>
<sequence>MRFRRWVEEVSFGTGQGYHAIFGDVEKIDRTPLAELSENADFRQLMLLMAEKTLHLRWPISQF</sequence>
<name>A0A6P1PZP8_9GAMM</name>
<dbReference type="RefSeq" id="WP_160621506.1">
    <property type="nucleotide sequence ID" value="NZ_CP028271.1"/>
</dbReference>
<evidence type="ECO:0000313" key="1">
    <source>
        <dbReference type="EMBL" id="QHM71542.1"/>
    </source>
</evidence>